<protein>
    <submittedName>
        <fullName evidence="1">Uncharacterized protein</fullName>
    </submittedName>
</protein>
<sequence>MPFMPPLRRTLIDIQSHQYPNKRPMPGVRRAKSSMPEARDVIITTVKVSDDEMEAQVAEGEAHQSWEPCTEENTVQASAQSMTIPDTDPTVWQDIMDCATETKKSYPAGDACDDDACSEATTVPYWRSENDEALATLQRTGIRVKDYGWASGHPPERVGEDELAF</sequence>
<comment type="caution">
    <text evidence="1">The sequence shown here is derived from an EMBL/GenBank/DDBJ whole genome shotgun (WGS) entry which is preliminary data.</text>
</comment>
<proteinExistence type="predicted"/>
<evidence type="ECO:0000313" key="1">
    <source>
        <dbReference type="EMBL" id="KAF5382904.1"/>
    </source>
</evidence>
<name>A0A8H5HGI6_9AGAR</name>
<accession>A0A8H5HGI6</accession>
<dbReference type="AlphaFoldDB" id="A0A8H5HGI6"/>
<dbReference type="EMBL" id="JAACJN010000049">
    <property type="protein sequence ID" value="KAF5382904.1"/>
    <property type="molecule type" value="Genomic_DNA"/>
</dbReference>
<keyword evidence="2" id="KW-1185">Reference proteome</keyword>
<reference evidence="1 2" key="1">
    <citation type="journal article" date="2020" name="ISME J.">
        <title>Uncovering the hidden diversity of litter-decomposition mechanisms in mushroom-forming fungi.</title>
        <authorList>
            <person name="Floudas D."/>
            <person name="Bentzer J."/>
            <person name="Ahren D."/>
            <person name="Johansson T."/>
            <person name="Persson P."/>
            <person name="Tunlid A."/>
        </authorList>
    </citation>
    <scope>NUCLEOTIDE SEQUENCE [LARGE SCALE GENOMIC DNA]</scope>
    <source>
        <strain evidence="1 2">CBS 406.79</strain>
    </source>
</reference>
<evidence type="ECO:0000313" key="2">
    <source>
        <dbReference type="Proteomes" id="UP000518752"/>
    </source>
</evidence>
<organism evidence="1 2">
    <name type="scientific">Collybiopsis confluens</name>
    <dbReference type="NCBI Taxonomy" id="2823264"/>
    <lineage>
        <taxon>Eukaryota</taxon>
        <taxon>Fungi</taxon>
        <taxon>Dikarya</taxon>
        <taxon>Basidiomycota</taxon>
        <taxon>Agaricomycotina</taxon>
        <taxon>Agaricomycetes</taxon>
        <taxon>Agaricomycetidae</taxon>
        <taxon>Agaricales</taxon>
        <taxon>Marasmiineae</taxon>
        <taxon>Omphalotaceae</taxon>
        <taxon>Collybiopsis</taxon>
    </lineage>
</organism>
<dbReference type="Proteomes" id="UP000518752">
    <property type="component" value="Unassembled WGS sequence"/>
</dbReference>
<gene>
    <name evidence="1" type="ORF">D9757_006394</name>
</gene>